<accession>A0ABM9K396</accession>
<reference evidence="1 2" key="1">
    <citation type="submission" date="2023-07" db="EMBL/GenBank/DDBJ databases">
        <authorList>
            <person name="Peeters C."/>
        </authorList>
    </citation>
    <scope>NUCLEOTIDE SEQUENCE [LARGE SCALE GENOMIC DNA]</scope>
    <source>
        <strain evidence="1 2">LMG 18101</strain>
    </source>
</reference>
<evidence type="ECO:0008006" key="3">
    <source>
        <dbReference type="Google" id="ProtNLM"/>
    </source>
</evidence>
<dbReference type="EMBL" id="CATZLL010000003">
    <property type="protein sequence ID" value="CAJ0811820.1"/>
    <property type="molecule type" value="Genomic_DNA"/>
</dbReference>
<dbReference type="RefSeq" id="WP_316680573.1">
    <property type="nucleotide sequence ID" value="NZ_CATZLL010000003.1"/>
</dbReference>
<dbReference type="Proteomes" id="UP001189757">
    <property type="component" value="Unassembled WGS sequence"/>
</dbReference>
<comment type="caution">
    <text evidence="1">The sequence shown here is derived from an EMBL/GenBank/DDBJ whole genome shotgun (WGS) entry which is preliminary data.</text>
</comment>
<name>A0ABM9K396_9RALS</name>
<proteinExistence type="predicted"/>
<protein>
    <recommendedName>
        <fullName evidence="3">DNA-binding protein</fullName>
    </recommendedName>
</protein>
<sequence>MQTNNLDIAQEAVRLYAETHPRPPHVTQLQAAEMLGLSRWTVAKMVESGQLRLNGCGRIPIGQIDKLLAASA</sequence>
<organism evidence="1 2">
    <name type="scientific">Ralstonia flaminis</name>
    <dbReference type="NCBI Taxonomy" id="3058597"/>
    <lineage>
        <taxon>Bacteria</taxon>
        <taxon>Pseudomonadati</taxon>
        <taxon>Pseudomonadota</taxon>
        <taxon>Betaproteobacteria</taxon>
        <taxon>Burkholderiales</taxon>
        <taxon>Burkholderiaceae</taxon>
        <taxon>Ralstonia</taxon>
    </lineage>
</organism>
<keyword evidence="2" id="KW-1185">Reference proteome</keyword>
<evidence type="ECO:0000313" key="2">
    <source>
        <dbReference type="Proteomes" id="UP001189757"/>
    </source>
</evidence>
<evidence type="ECO:0000313" key="1">
    <source>
        <dbReference type="EMBL" id="CAJ0811820.1"/>
    </source>
</evidence>
<gene>
    <name evidence="1" type="ORF">LMG18101_01365</name>
</gene>